<keyword evidence="2" id="KW-1185">Reference proteome</keyword>
<reference evidence="1 2" key="1">
    <citation type="submission" date="2014-04" db="EMBL/GenBank/DDBJ databases">
        <authorList>
            <consortium name="DOE Joint Genome Institute"/>
            <person name="Kuo A."/>
            <person name="Gay G."/>
            <person name="Dore J."/>
            <person name="Kohler A."/>
            <person name="Nagy L.G."/>
            <person name="Floudas D."/>
            <person name="Copeland A."/>
            <person name="Barry K.W."/>
            <person name="Cichocki N."/>
            <person name="Veneault-Fourrey C."/>
            <person name="LaButti K."/>
            <person name="Lindquist E.A."/>
            <person name="Lipzen A."/>
            <person name="Lundell T."/>
            <person name="Morin E."/>
            <person name="Murat C."/>
            <person name="Sun H."/>
            <person name="Tunlid A."/>
            <person name="Henrissat B."/>
            <person name="Grigoriev I.V."/>
            <person name="Hibbett D.S."/>
            <person name="Martin F."/>
            <person name="Nordberg H.P."/>
            <person name="Cantor M.N."/>
            <person name="Hua S.X."/>
        </authorList>
    </citation>
    <scope>NUCLEOTIDE SEQUENCE [LARGE SCALE GENOMIC DNA]</scope>
    <source>
        <strain evidence="2">h7</strain>
    </source>
</reference>
<evidence type="ECO:0000313" key="1">
    <source>
        <dbReference type="EMBL" id="KIM37397.1"/>
    </source>
</evidence>
<evidence type="ECO:0000313" key="2">
    <source>
        <dbReference type="Proteomes" id="UP000053424"/>
    </source>
</evidence>
<name>A0A0C2Y8P0_HEBCY</name>
<organism evidence="1 2">
    <name type="scientific">Hebeloma cylindrosporum</name>
    <dbReference type="NCBI Taxonomy" id="76867"/>
    <lineage>
        <taxon>Eukaryota</taxon>
        <taxon>Fungi</taxon>
        <taxon>Dikarya</taxon>
        <taxon>Basidiomycota</taxon>
        <taxon>Agaricomycotina</taxon>
        <taxon>Agaricomycetes</taxon>
        <taxon>Agaricomycetidae</taxon>
        <taxon>Agaricales</taxon>
        <taxon>Agaricineae</taxon>
        <taxon>Hymenogastraceae</taxon>
        <taxon>Hebeloma</taxon>
    </lineage>
</organism>
<accession>A0A0C2Y8P0</accession>
<dbReference type="EMBL" id="KN831797">
    <property type="protein sequence ID" value="KIM37397.1"/>
    <property type="molecule type" value="Genomic_DNA"/>
</dbReference>
<protein>
    <submittedName>
        <fullName evidence="1">Uncharacterized protein</fullName>
    </submittedName>
</protein>
<sequence length="197" mass="22323">MTSNRVEVDRWPRSPLAKRASILTTKILSEKNSVLFKTRIVNEDIWGVLENDQSSARSRLVHPTVVHEIFRPMMIHWVDFRKARENVFAQCSTRLRQFRSNAVWGQLDWRNAGGTPPSIRRFGGRGRVVMLRGMDGGGKVSNTQQEDAIAGVSLWPGQEVTEDVVYINVIANHVVFYTEGILPPGKHFGPAFLRVID</sequence>
<gene>
    <name evidence="1" type="ORF">M413DRAFT_13349</name>
</gene>
<proteinExistence type="predicted"/>
<dbReference type="HOGENOM" id="CLU_1384321_0_0_1"/>
<reference evidence="2" key="2">
    <citation type="submission" date="2015-01" db="EMBL/GenBank/DDBJ databases">
        <title>Evolutionary Origins and Diversification of the Mycorrhizal Mutualists.</title>
        <authorList>
            <consortium name="DOE Joint Genome Institute"/>
            <consortium name="Mycorrhizal Genomics Consortium"/>
            <person name="Kohler A."/>
            <person name="Kuo A."/>
            <person name="Nagy L.G."/>
            <person name="Floudas D."/>
            <person name="Copeland A."/>
            <person name="Barry K.W."/>
            <person name="Cichocki N."/>
            <person name="Veneault-Fourrey C."/>
            <person name="LaButti K."/>
            <person name="Lindquist E.A."/>
            <person name="Lipzen A."/>
            <person name="Lundell T."/>
            <person name="Morin E."/>
            <person name="Murat C."/>
            <person name="Riley R."/>
            <person name="Ohm R."/>
            <person name="Sun H."/>
            <person name="Tunlid A."/>
            <person name="Henrissat B."/>
            <person name="Grigoriev I.V."/>
            <person name="Hibbett D.S."/>
            <person name="Martin F."/>
        </authorList>
    </citation>
    <scope>NUCLEOTIDE SEQUENCE [LARGE SCALE GENOMIC DNA]</scope>
    <source>
        <strain evidence="2">h7</strain>
    </source>
</reference>
<dbReference type="AlphaFoldDB" id="A0A0C2Y8P0"/>
<dbReference type="Proteomes" id="UP000053424">
    <property type="component" value="Unassembled WGS sequence"/>
</dbReference>